<dbReference type="EMBL" id="QRMS01000004">
    <property type="protein sequence ID" value="RHJ86120.1"/>
    <property type="molecule type" value="Genomic_DNA"/>
</dbReference>
<dbReference type="OrthoDB" id="1707441at2"/>
<comment type="caution">
    <text evidence="1">The sequence shown here is derived from an EMBL/GenBank/DDBJ whole genome shotgun (WGS) entry which is preliminary data.</text>
</comment>
<dbReference type="InterPro" id="IPR046286">
    <property type="entry name" value="DUF6323"/>
</dbReference>
<organism evidence="1 2">
    <name type="scientific">Emergencia timonensis</name>
    <dbReference type="NCBI Taxonomy" id="1776384"/>
    <lineage>
        <taxon>Bacteria</taxon>
        <taxon>Bacillati</taxon>
        <taxon>Bacillota</taxon>
        <taxon>Clostridia</taxon>
        <taxon>Peptostreptococcales</taxon>
        <taxon>Anaerovoracaceae</taxon>
        <taxon>Emergencia</taxon>
    </lineage>
</organism>
<accession>A0A415DZ66</accession>
<proteinExistence type="predicted"/>
<dbReference type="Proteomes" id="UP000284841">
    <property type="component" value="Unassembled WGS sequence"/>
</dbReference>
<gene>
    <name evidence="1" type="ORF">DW099_14885</name>
</gene>
<keyword evidence="2" id="KW-1185">Reference proteome</keyword>
<name>A0A415DZ66_9FIRM</name>
<evidence type="ECO:0000313" key="1">
    <source>
        <dbReference type="EMBL" id="RHJ86120.1"/>
    </source>
</evidence>
<protein>
    <submittedName>
        <fullName evidence="1">Uncharacterized protein</fullName>
    </submittedName>
</protein>
<sequence>MSHIFDLVQRGQRQQEVQTVMDCNQVSKGFGLVLTEAEAKQLMQSRDASLRDSGRVEFGGGILPAVIYAFCDSPYMNQAEYADSLAQLQEIFYLYKSEALDLLTDEELLSFMRRHFDETCYGDIEYLSGTCLERFARAIRQGYKTRSAKQERDEYLLRKADSEYCDLDEEPGWSVELFLQALENEF</sequence>
<dbReference type="Pfam" id="PF19848">
    <property type="entry name" value="DUF6323"/>
    <property type="match status" value="1"/>
</dbReference>
<reference evidence="1 2" key="1">
    <citation type="submission" date="2018-08" db="EMBL/GenBank/DDBJ databases">
        <title>A genome reference for cultivated species of the human gut microbiota.</title>
        <authorList>
            <person name="Zou Y."/>
            <person name="Xue W."/>
            <person name="Luo G."/>
        </authorList>
    </citation>
    <scope>NUCLEOTIDE SEQUENCE [LARGE SCALE GENOMIC DNA]</scope>
    <source>
        <strain evidence="1 2">AM07-24</strain>
    </source>
</reference>
<dbReference type="RefSeq" id="WP_118336204.1">
    <property type="nucleotide sequence ID" value="NZ_AP025567.1"/>
</dbReference>
<evidence type="ECO:0000313" key="2">
    <source>
        <dbReference type="Proteomes" id="UP000284841"/>
    </source>
</evidence>
<dbReference type="STRING" id="1776384.GCA_900086585_01625"/>
<dbReference type="AlphaFoldDB" id="A0A415DZ66"/>